<accession>A0A9Q1EVV4</accession>
<dbReference type="AlphaFoldDB" id="A0A9Q1EVV4"/>
<sequence length="118" mass="13149">MCTGKGLLALCKHLQGNWASESSARRSSEARRRPLAVHCAAETCAHLLFSQLRTGFSEFDQRRAERANRAPRCALLFESRGRRDTPTPRRHSAADHLPVRQTLPVPRGRSDQGETNSG</sequence>
<organism evidence="2 3">
    <name type="scientific">Synaphobranchus kaupii</name>
    <name type="common">Kaup's arrowtooth eel</name>
    <dbReference type="NCBI Taxonomy" id="118154"/>
    <lineage>
        <taxon>Eukaryota</taxon>
        <taxon>Metazoa</taxon>
        <taxon>Chordata</taxon>
        <taxon>Craniata</taxon>
        <taxon>Vertebrata</taxon>
        <taxon>Euteleostomi</taxon>
        <taxon>Actinopterygii</taxon>
        <taxon>Neopterygii</taxon>
        <taxon>Teleostei</taxon>
        <taxon>Anguilliformes</taxon>
        <taxon>Synaphobranchidae</taxon>
        <taxon>Synaphobranchus</taxon>
    </lineage>
</organism>
<gene>
    <name evidence="2" type="ORF">SKAU_G00302060</name>
</gene>
<comment type="caution">
    <text evidence="2">The sequence shown here is derived from an EMBL/GenBank/DDBJ whole genome shotgun (WGS) entry which is preliminary data.</text>
</comment>
<evidence type="ECO:0000313" key="3">
    <source>
        <dbReference type="Proteomes" id="UP001152622"/>
    </source>
</evidence>
<dbReference type="Proteomes" id="UP001152622">
    <property type="component" value="Chromosome 12"/>
</dbReference>
<feature type="region of interest" description="Disordered" evidence="1">
    <location>
        <begin position="77"/>
        <end position="118"/>
    </location>
</feature>
<name>A0A9Q1EVV4_SYNKA</name>
<protein>
    <submittedName>
        <fullName evidence="2">Uncharacterized protein</fullName>
    </submittedName>
</protein>
<reference evidence="2" key="1">
    <citation type="journal article" date="2023" name="Science">
        <title>Genome structures resolve the early diversification of teleost fishes.</title>
        <authorList>
            <person name="Parey E."/>
            <person name="Louis A."/>
            <person name="Montfort J."/>
            <person name="Bouchez O."/>
            <person name="Roques C."/>
            <person name="Iampietro C."/>
            <person name="Lluch J."/>
            <person name="Castinel A."/>
            <person name="Donnadieu C."/>
            <person name="Desvignes T."/>
            <person name="Floi Bucao C."/>
            <person name="Jouanno E."/>
            <person name="Wen M."/>
            <person name="Mejri S."/>
            <person name="Dirks R."/>
            <person name="Jansen H."/>
            <person name="Henkel C."/>
            <person name="Chen W.J."/>
            <person name="Zahm M."/>
            <person name="Cabau C."/>
            <person name="Klopp C."/>
            <person name="Thompson A.W."/>
            <person name="Robinson-Rechavi M."/>
            <person name="Braasch I."/>
            <person name="Lecointre G."/>
            <person name="Bobe J."/>
            <person name="Postlethwait J.H."/>
            <person name="Berthelot C."/>
            <person name="Roest Crollius H."/>
            <person name="Guiguen Y."/>
        </authorList>
    </citation>
    <scope>NUCLEOTIDE SEQUENCE</scope>
    <source>
        <strain evidence="2">WJC10195</strain>
    </source>
</reference>
<feature type="compositionally biased region" description="Basic and acidic residues" evidence="1">
    <location>
        <begin position="79"/>
        <end position="98"/>
    </location>
</feature>
<keyword evidence="3" id="KW-1185">Reference proteome</keyword>
<evidence type="ECO:0000256" key="1">
    <source>
        <dbReference type="SAM" id="MobiDB-lite"/>
    </source>
</evidence>
<proteinExistence type="predicted"/>
<dbReference type="EMBL" id="JAINUF010000012">
    <property type="protein sequence ID" value="KAJ8346013.1"/>
    <property type="molecule type" value="Genomic_DNA"/>
</dbReference>
<evidence type="ECO:0000313" key="2">
    <source>
        <dbReference type="EMBL" id="KAJ8346013.1"/>
    </source>
</evidence>